<protein>
    <recommendedName>
        <fullName evidence="13">CDP-diacylglycerol--glycerol-3-phosphate 3-phosphatidyltransferase</fullName>
    </recommendedName>
</protein>
<dbReference type="InterPro" id="IPR004570">
    <property type="entry name" value="Phosphatidylglycerol_P_synth"/>
</dbReference>
<comment type="similarity">
    <text evidence="2">Belongs to the CDP-alcohol phosphatidyltransferase class-I family.</text>
</comment>
<name>A0A382GD24_9ZZZZ</name>
<feature type="transmembrane region" description="Helical" evidence="11">
    <location>
        <begin position="6"/>
        <end position="25"/>
    </location>
</feature>
<dbReference type="GO" id="GO:0016020">
    <property type="term" value="C:membrane"/>
    <property type="evidence" value="ECO:0007669"/>
    <property type="project" value="UniProtKB-SubCell"/>
</dbReference>
<organism evidence="12">
    <name type="scientific">marine metagenome</name>
    <dbReference type="NCBI Taxonomy" id="408172"/>
    <lineage>
        <taxon>unclassified sequences</taxon>
        <taxon>metagenomes</taxon>
        <taxon>ecological metagenomes</taxon>
    </lineage>
</organism>
<evidence type="ECO:0000256" key="7">
    <source>
        <dbReference type="ARBA" id="ARBA00023098"/>
    </source>
</evidence>
<evidence type="ECO:0000256" key="5">
    <source>
        <dbReference type="ARBA" id="ARBA00022692"/>
    </source>
</evidence>
<dbReference type="PANTHER" id="PTHR14269:SF62">
    <property type="entry name" value="CDP-DIACYLGLYCEROL--GLYCEROL-3-PHOSPHATE 3-PHOSPHATIDYLTRANSFERASE 1, CHLOROPLASTIC"/>
    <property type="match status" value="1"/>
</dbReference>
<accession>A0A382GD24</accession>
<keyword evidence="10" id="KW-1208">Phospholipid metabolism</keyword>
<dbReference type="GO" id="GO:0008444">
    <property type="term" value="F:CDP-diacylglycerol-glycerol-3-phosphate 3-phosphatidyltransferase activity"/>
    <property type="evidence" value="ECO:0007669"/>
    <property type="project" value="InterPro"/>
</dbReference>
<evidence type="ECO:0000256" key="2">
    <source>
        <dbReference type="ARBA" id="ARBA00010441"/>
    </source>
</evidence>
<keyword evidence="9" id="KW-0594">Phospholipid biosynthesis</keyword>
<keyword evidence="5 11" id="KW-0812">Transmembrane</keyword>
<dbReference type="PIRSF" id="PIRSF000847">
    <property type="entry name" value="Phos_ph_gly_syn"/>
    <property type="match status" value="1"/>
</dbReference>
<dbReference type="Gene3D" id="1.20.120.1760">
    <property type="match status" value="1"/>
</dbReference>
<feature type="transmembrane region" description="Helical" evidence="11">
    <location>
        <begin position="157"/>
        <end position="180"/>
    </location>
</feature>
<dbReference type="InterPro" id="IPR050324">
    <property type="entry name" value="CDP-alcohol_PTase-I"/>
</dbReference>
<dbReference type="Pfam" id="PF01066">
    <property type="entry name" value="CDP-OH_P_transf"/>
    <property type="match status" value="1"/>
</dbReference>
<keyword evidence="3" id="KW-0444">Lipid biosynthesis</keyword>
<dbReference type="GO" id="GO:0046474">
    <property type="term" value="P:glycerophospholipid biosynthetic process"/>
    <property type="evidence" value="ECO:0007669"/>
    <property type="project" value="TreeGrafter"/>
</dbReference>
<keyword evidence="7" id="KW-0443">Lipid metabolism</keyword>
<evidence type="ECO:0000256" key="6">
    <source>
        <dbReference type="ARBA" id="ARBA00022989"/>
    </source>
</evidence>
<evidence type="ECO:0000313" key="12">
    <source>
        <dbReference type="EMBL" id="SVB72081.1"/>
    </source>
</evidence>
<proteinExistence type="inferred from homology"/>
<dbReference type="NCBIfam" id="TIGR00560">
    <property type="entry name" value="pgsA"/>
    <property type="match status" value="1"/>
</dbReference>
<dbReference type="PANTHER" id="PTHR14269">
    <property type="entry name" value="CDP-DIACYLGLYCEROL--GLYCEROL-3-PHOSPHATE 3-PHOSPHATIDYLTRANSFERASE-RELATED"/>
    <property type="match status" value="1"/>
</dbReference>
<dbReference type="InterPro" id="IPR048254">
    <property type="entry name" value="CDP_ALCOHOL_P_TRANSF_CS"/>
</dbReference>
<comment type="subcellular location">
    <subcellularLocation>
        <location evidence="1">Membrane</location>
        <topology evidence="1">Multi-pass membrane protein</topology>
    </subcellularLocation>
</comment>
<gene>
    <name evidence="12" type="ORF">METZ01_LOCUS224935</name>
</gene>
<feature type="transmembrane region" description="Helical" evidence="11">
    <location>
        <begin position="37"/>
        <end position="60"/>
    </location>
</feature>
<dbReference type="PROSITE" id="PS00379">
    <property type="entry name" value="CDP_ALCOHOL_P_TRANSF"/>
    <property type="match status" value="1"/>
</dbReference>
<reference evidence="12" key="1">
    <citation type="submission" date="2018-05" db="EMBL/GenBank/DDBJ databases">
        <authorList>
            <person name="Lanie J.A."/>
            <person name="Ng W.-L."/>
            <person name="Kazmierczak K.M."/>
            <person name="Andrzejewski T.M."/>
            <person name="Davidsen T.M."/>
            <person name="Wayne K.J."/>
            <person name="Tettelin H."/>
            <person name="Glass J.I."/>
            <person name="Rusch D."/>
            <person name="Podicherti R."/>
            <person name="Tsui H.-C.T."/>
            <person name="Winkler M.E."/>
        </authorList>
    </citation>
    <scope>NUCLEOTIDE SEQUENCE</scope>
</reference>
<dbReference type="InterPro" id="IPR000462">
    <property type="entry name" value="CDP-OH_P_trans"/>
</dbReference>
<dbReference type="InterPro" id="IPR043130">
    <property type="entry name" value="CDP-OH_PTrfase_TM_dom"/>
</dbReference>
<evidence type="ECO:0000256" key="3">
    <source>
        <dbReference type="ARBA" id="ARBA00022516"/>
    </source>
</evidence>
<keyword evidence="8 11" id="KW-0472">Membrane</keyword>
<dbReference type="AlphaFoldDB" id="A0A382GD24"/>
<evidence type="ECO:0000256" key="10">
    <source>
        <dbReference type="ARBA" id="ARBA00023264"/>
    </source>
</evidence>
<evidence type="ECO:0000256" key="8">
    <source>
        <dbReference type="ARBA" id="ARBA00023136"/>
    </source>
</evidence>
<evidence type="ECO:0000256" key="4">
    <source>
        <dbReference type="ARBA" id="ARBA00022679"/>
    </source>
</evidence>
<feature type="transmembrane region" description="Helical" evidence="11">
    <location>
        <begin position="80"/>
        <end position="107"/>
    </location>
</feature>
<evidence type="ECO:0000256" key="1">
    <source>
        <dbReference type="ARBA" id="ARBA00004141"/>
    </source>
</evidence>
<evidence type="ECO:0008006" key="13">
    <source>
        <dbReference type="Google" id="ProtNLM"/>
    </source>
</evidence>
<feature type="transmembrane region" description="Helical" evidence="11">
    <location>
        <begin position="128"/>
        <end position="151"/>
    </location>
</feature>
<keyword evidence="6 11" id="KW-1133">Transmembrane helix</keyword>
<dbReference type="EMBL" id="UINC01054408">
    <property type="protein sequence ID" value="SVB72081.1"/>
    <property type="molecule type" value="Genomic_DNA"/>
</dbReference>
<keyword evidence="4" id="KW-0808">Transferase</keyword>
<sequence>MTLASYISCLRIVLIIPIICFLELGKTHTLFGSGPNFYIYLAFSLFVIAGLTDYLDGYIARKTNTETQLGALLDLIADKLLVSLIMVWLVFIETTGAIAIPALIIVARELVISTLRQYVIEKRGKKDLSVSFIGKSKTTIQIIAISMLILAQEITSIYTLALIAIWFAAFFSLYSLFTYVSEWFKHFSN</sequence>
<evidence type="ECO:0000256" key="9">
    <source>
        <dbReference type="ARBA" id="ARBA00023209"/>
    </source>
</evidence>
<evidence type="ECO:0000256" key="11">
    <source>
        <dbReference type="SAM" id="Phobius"/>
    </source>
</evidence>